<name>A0AAD5UK24_9FUNG</name>
<organism evidence="1 2">
    <name type="scientific">Boothiomyces macroporosus</name>
    <dbReference type="NCBI Taxonomy" id="261099"/>
    <lineage>
        <taxon>Eukaryota</taxon>
        <taxon>Fungi</taxon>
        <taxon>Fungi incertae sedis</taxon>
        <taxon>Chytridiomycota</taxon>
        <taxon>Chytridiomycota incertae sedis</taxon>
        <taxon>Chytridiomycetes</taxon>
        <taxon>Rhizophydiales</taxon>
        <taxon>Terramycetaceae</taxon>
        <taxon>Boothiomyces</taxon>
    </lineage>
</organism>
<dbReference type="GO" id="GO:0005666">
    <property type="term" value="C:RNA polymerase III complex"/>
    <property type="evidence" value="ECO:0007669"/>
    <property type="project" value="TreeGrafter"/>
</dbReference>
<dbReference type="EMBL" id="JADGKB010000039">
    <property type="protein sequence ID" value="KAJ3257398.1"/>
    <property type="molecule type" value="Genomic_DNA"/>
</dbReference>
<dbReference type="Proteomes" id="UP001210925">
    <property type="component" value="Unassembled WGS sequence"/>
</dbReference>
<protein>
    <submittedName>
        <fullName evidence="1">DNA-directed RNA polymerase III subunit RPC5</fullName>
    </submittedName>
</protein>
<accession>A0AAD5UK24</accession>
<dbReference type="AlphaFoldDB" id="A0AAD5UK24"/>
<evidence type="ECO:0000313" key="1">
    <source>
        <dbReference type="EMBL" id="KAJ3257398.1"/>
    </source>
</evidence>
<gene>
    <name evidence="1" type="primary">POLR3E</name>
    <name evidence="1" type="ORF">HK103_004618</name>
</gene>
<comment type="caution">
    <text evidence="1">The sequence shown here is derived from an EMBL/GenBank/DDBJ whole genome shotgun (WGS) entry which is preliminary data.</text>
</comment>
<dbReference type="GO" id="GO:0042797">
    <property type="term" value="P:tRNA transcription by RNA polymerase III"/>
    <property type="evidence" value="ECO:0007669"/>
    <property type="project" value="TreeGrafter"/>
</dbReference>
<dbReference type="Pfam" id="PF04801">
    <property type="entry name" value="RPC5"/>
    <property type="match status" value="2"/>
</dbReference>
<keyword evidence="1" id="KW-0804">Transcription</keyword>
<keyword evidence="2" id="KW-1185">Reference proteome</keyword>
<dbReference type="PANTHER" id="PTHR12069">
    <property type="entry name" value="DNA-DIRECTED RNA POLYMERASES III 80 KDA POLYPEPTIDE RNA POLYMERASE III SUBUNIT 5"/>
    <property type="match status" value="1"/>
</dbReference>
<sequence>MVGVYVKQEPIDENQDISMDVEDDPIVETYKINFTDTQNLLFLQFPTRSKPFTNYPKAARIKPTSNKLQVDLPLDNPTHYDEFRNQEYQTELKTIQLDSFQIPKNGKYMVGIFEDTLHLTEIKDVYQLRPTLSHIDRHQEAEKQLKLKSNFEDMKDINPNYEEEAKTIKMGNLENIQQLQLQQQTSREPWVELRINDPGNYIVNLDSDDSKIQMDYLKQESEMEVEEITNYLGEITSKDQNAPVFKSTMAFNETVGFTLHERLLALLLNCHAIGFSNVEELFDNDPLDLIAMLEQVAVNDHVKRSEFAQVCKLPNEMSLNMLREIAVLTDDRKWYLKVPEEQDFSVMYSEVAERNATNIQADADYALGQISGTLVKAAQKVTSKTRVITSPVKYNIDGSNLQERVDSLIKQILAGGATSISKIMDVFAQQIDLPKSKLANATPEMIKQQIQSLCITIKDDIVVLKRSGNELQDQFRYIAIAMFREKDVLKKQELHQRWKEEYGMHPQPAMYSKIMQELAVAKNGGNWQLKS</sequence>
<dbReference type="InterPro" id="IPR006886">
    <property type="entry name" value="RNA_pol_III_Rpc5"/>
</dbReference>
<proteinExistence type="predicted"/>
<reference evidence="1" key="1">
    <citation type="submission" date="2020-05" db="EMBL/GenBank/DDBJ databases">
        <title>Phylogenomic resolution of chytrid fungi.</title>
        <authorList>
            <person name="Stajich J.E."/>
            <person name="Amses K."/>
            <person name="Simmons R."/>
            <person name="Seto K."/>
            <person name="Myers J."/>
            <person name="Bonds A."/>
            <person name="Quandt C.A."/>
            <person name="Barry K."/>
            <person name="Liu P."/>
            <person name="Grigoriev I."/>
            <person name="Longcore J.E."/>
            <person name="James T.Y."/>
        </authorList>
    </citation>
    <scope>NUCLEOTIDE SEQUENCE</scope>
    <source>
        <strain evidence="1">PLAUS21</strain>
    </source>
</reference>
<evidence type="ECO:0000313" key="2">
    <source>
        <dbReference type="Proteomes" id="UP001210925"/>
    </source>
</evidence>
<dbReference type="PANTHER" id="PTHR12069:SF0">
    <property type="entry name" value="DNA-DIRECTED RNA POLYMERASE III SUBUNIT RPC5"/>
    <property type="match status" value="1"/>
</dbReference>
<keyword evidence="1" id="KW-0240">DNA-directed RNA polymerase</keyword>